<sequence length="46" mass="5008">MENVVGCVAMVAITFPVSFYVARGCLRGIIRMISGAERRHVVSSHS</sequence>
<dbReference type="EMBL" id="JACDQQ010002560">
    <property type="protein sequence ID" value="MBA0088558.1"/>
    <property type="molecule type" value="Genomic_DNA"/>
</dbReference>
<dbReference type="Proteomes" id="UP000567293">
    <property type="component" value="Unassembled WGS sequence"/>
</dbReference>
<reference evidence="1" key="1">
    <citation type="submission" date="2020-06" db="EMBL/GenBank/DDBJ databases">
        <title>Legume-microbial interactions unlock mineral nutrients during tropical forest succession.</title>
        <authorList>
            <person name="Epihov D.Z."/>
        </authorList>
    </citation>
    <scope>NUCLEOTIDE SEQUENCE [LARGE SCALE GENOMIC DNA]</scope>
    <source>
        <strain evidence="1">Pan2503</strain>
    </source>
</reference>
<dbReference type="AlphaFoldDB" id="A0A7V8SZX0"/>
<proteinExistence type="predicted"/>
<name>A0A7V8SZX0_9BACT</name>
<evidence type="ECO:0000313" key="1">
    <source>
        <dbReference type="EMBL" id="MBA0088558.1"/>
    </source>
</evidence>
<comment type="caution">
    <text evidence="1">The sequence shown here is derived from an EMBL/GenBank/DDBJ whole genome shotgun (WGS) entry which is preliminary data.</text>
</comment>
<protein>
    <submittedName>
        <fullName evidence="1">Uncharacterized protein</fullName>
    </submittedName>
</protein>
<gene>
    <name evidence="1" type="ORF">HRJ53_26525</name>
</gene>
<organism evidence="1 2">
    <name type="scientific">Candidatus Acidiferrum panamense</name>
    <dbReference type="NCBI Taxonomy" id="2741543"/>
    <lineage>
        <taxon>Bacteria</taxon>
        <taxon>Pseudomonadati</taxon>
        <taxon>Acidobacteriota</taxon>
        <taxon>Terriglobia</taxon>
        <taxon>Candidatus Acidiferrales</taxon>
        <taxon>Candidatus Acidiferrum</taxon>
    </lineage>
</organism>
<evidence type="ECO:0000313" key="2">
    <source>
        <dbReference type="Proteomes" id="UP000567293"/>
    </source>
</evidence>
<keyword evidence="2" id="KW-1185">Reference proteome</keyword>
<accession>A0A7V8SZX0</accession>